<dbReference type="PANTHER" id="PTHR43581:SF4">
    <property type="entry name" value="ATP_GTP PHOSPHATASE"/>
    <property type="match status" value="1"/>
</dbReference>
<dbReference type="PIRSF" id="PIRSF029347">
    <property type="entry name" value="RecF"/>
    <property type="match status" value="1"/>
</dbReference>
<dbReference type="Proteomes" id="UP000236724">
    <property type="component" value="Unassembled WGS sequence"/>
</dbReference>
<dbReference type="OrthoDB" id="104167at2"/>
<dbReference type="GO" id="GO:0016887">
    <property type="term" value="F:ATP hydrolysis activity"/>
    <property type="evidence" value="ECO:0007669"/>
    <property type="project" value="InterPro"/>
</dbReference>
<dbReference type="SUPFAM" id="SSF52540">
    <property type="entry name" value="P-loop containing nucleoside triphosphate hydrolases"/>
    <property type="match status" value="1"/>
</dbReference>
<dbReference type="GO" id="GO:0005524">
    <property type="term" value="F:ATP binding"/>
    <property type="evidence" value="ECO:0007669"/>
    <property type="project" value="InterPro"/>
</dbReference>
<evidence type="ECO:0000313" key="2">
    <source>
        <dbReference type="EMBL" id="SEH08368.1"/>
    </source>
</evidence>
<dbReference type="EMBL" id="FMSV02000548">
    <property type="protein sequence ID" value="SEH08368.1"/>
    <property type="molecule type" value="Genomic_DNA"/>
</dbReference>
<dbReference type="AlphaFoldDB" id="A0A1H6FE67"/>
<dbReference type="InterPro" id="IPR027417">
    <property type="entry name" value="P-loop_NTPase"/>
</dbReference>
<proteinExistence type="predicted"/>
<dbReference type="InterPro" id="IPR051396">
    <property type="entry name" value="Bact_Antivir_Def_Nuclease"/>
</dbReference>
<dbReference type="InterPro" id="IPR014555">
    <property type="entry name" value="RecF-like"/>
</dbReference>
<keyword evidence="3" id="KW-1185">Reference proteome</keyword>
<dbReference type="Pfam" id="PF13304">
    <property type="entry name" value="AAA_21"/>
    <property type="match status" value="1"/>
</dbReference>
<protein>
    <submittedName>
        <fullName evidence="2">Recombination protein F</fullName>
    </submittedName>
</protein>
<accession>A0A1H6FE67</accession>
<dbReference type="Gene3D" id="3.40.50.300">
    <property type="entry name" value="P-loop containing nucleotide triphosphate hydrolases"/>
    <property type="match status" value="2"/>
</dbReference>
<sequence>MAHLKKISIKGFKSILDQEIELGRLNIFIGTNGAGKSNLLEAIAMLSASIEGGIDYERLSRRGARLSSPEIFRSAFRNKDRKSTFSIDATTDNIVYRMSINAVDGFSYHSESLKKTRKNTSLCGRSNNGATINGVSLKSNIDREKSIIPVYQAFENSLPDLSSLEKFSIYAPSTPILRGVATDNSSKSPLGLYGGRLAESLRELINEASKSKELFRFFKLLDWFRSIGTREEADSKLISEHISLGRNVVTYTDKFMKTNFNELYAYDVSEGALYILFVLVLLSHKESPDFLALDNVDNTLNPGLVRNLMEQISDFIEKDENKQVLLTTHNPTTLDAVDLFNEEHRLFVVSRNKDGHTQIKRISPPEGMDRNGWQKTYYGMKLSQIWLSGAIGGLTPGF</sequence>
<reference evidence="2 3" key="1">
    <citation type="submission" date="2016-10" db="EMBL/GenBank/DDBJ databases">
        <authorList>
            <person name="de Groot N.N."/>
        </authorList>
    </citation>
    <scope>NUCLEOTIDE SEQUENCE [LARGE SCALE GENOMIC DNA]</scope>
    <source>
        <strain evidence="2">MBHS1</strain>
    </source>
</reference>
<dbReference type="RefSeq" id="WP_103921911.1">
    <property type="nucleotide sequence ID" value="NZ_FMSV02000548.1"/>
</dbReference>
<organism evidence="2 3">
    <name type="scientific">Candidatus Venteria ishoeyi</name>
    <dbReference type="NCBI Taxonomy" id="1899563"/>
    <lineage>
        <taxon>Bacteria</taxon>
        <taxon>Pseudomonadati</taxon>
        <taxon>Pseudomonadota</taxon>
        <taxon>Gammaproteobacteria</taxon>
        <taxon>Thiotrichales</taxon>
        <taxon>Thiotrichaceae</taxon>
        <taxon>Venteria</taxon>
    </lineage>
</organism>
<dbReference type="InterPro" id="IPR003959">
    <property type="entry name" value="ATPase_AAA_core"/>
</dbReference>
<evidence type="ECO:0000313" key="3">
    <source>
        <dbReference type="Proteomes" id="UP000236724"/>
    </source>
</evidence>
<evidence type="ECO:0000259" key="1">
    <source>
        <dbReference type="Pfam" id="PF13304"/>
    </source>
</evidence>
<gene>
    <name evidence="2" type="ORF">MBHS_04260</name>
</gene>
<feature type="domain" description="ATPase AAA-type core" evidence="1">
    <location>
        <begin position="25"/>
        <end position="335"/>
    </location>
</feature>
<dbReference type="PANTHER" id="PTHR43581">
    <property type="entry name" value="ATP/GTP PHOSPHATASE"/>
    <property type="match status" value="1"/>
</dbReference>
<name>A0A1H6FE67_9GAMM</name>